<dbReference type="GeneID" id="127750055"/>
<dbReference type="AlphaFoldDB" id="A0A9C6U5C9"/>
<dbReference type="OrthoDB" id="10251136at2759"/>
<dbReference type="PANTHER" id="PTHR23074">
    <property type="entry name" value="AAA DOMAIN-CONTAINING"/>
    <property type="match status" value="1"/>
</dbReference>
<dbReference type="Gene3D" id="1.10.8.60">
    <property type="match status" value="1"/>
</dbReference>
<protein>
    <submittedName>
        <fullName evidence="8">Fidgetin-like protein 1</fullName>
    </submittedName>
</protein>
<sequence length="158" mass="18017">MPFAQLLSSLEYLFFSNRAMQPTVIFIDEVDSVLFKRTEKENESSKKNKTEFLVQMARLQILQAIFLREKTSLTNEDYKLLADTLQGYSGANLKNVCKEAAMVPVRESGDMLDSISVTEIRPTSKDDVILAAQKIKPTVSPKDLVHYREYDMLFGDKP</sequence>
<dbReference type="PANTHER" id="PTHR23074:SF17">
    <property type="entry name" value="FIDGETIN-LIKE PROTEIN 1"/>
    <property type="match status" value="1"/>
</dbReference>
<accession>A0A9C6U5C9</accession>
<dbReference type="Gene3D" id="3.40.50.300">
    <property type="entry name" value="P-loop containing nucleotide triphosphate hydrolases"/>
    <property type="match status" value="2"/>
</dbReference>
<organism evidence="7 8">
    <name type="scientific">Frankliniella occidentalis</name>
    <name type="common">Western flower thrips</name>
    <name type="synonym">Euthrips occidentalis</name>
    <dbReference type="NCBI Taxonomy" id="133901"/>
    <lineage>
        <taxon>Eukaryota</taxon>
        <taxon>Metazoa</taxon>
        <taxon>Ecdysozoa</taxon>
        <taxon>Arthropoda</taxon>
        <taxon>Hexapoda</taxon>
        <taxon>Insecta</taxon>
        <taxon>Pterygota</taxon>
        <taxon>Neoptera</taxon>
        <taxon>Paraneoptera</taxon>
        <taxon>Thysanoptera</taxon>
        <taxon>Terebrantia</taxon>
        <taxon>Thripoidea</taxon>
        <taxon>Thripidae</taxon>
        <taxon>Frankliniella</taxon>
    </lineage>
</organism>
<dbReference type="GO" id="GO:0016887">
    <property type="term" value="F:ATP hydrolysis activity"/>
    <property type="evidence" value="ECO:0007669"/>
    <property type="project" value="InterPro"/>
</dbReference>
<dbReference type="InterPro" id="IPR027417">
    <property type="entry name" value="P-loop_NTPase"/>
</dbReference>
<evidence type="ECO:0000313" key="7">
    <source>
        <dbReference type="Proteomes" id="UP000504606"/>
    </source>
</evidence>
<gene>
    <name evidence="8" type="primary">LOC127750055</name>
</gene>
<feature type="domain" description="ATPase AAA-type core" evidence="4">
    <location>
        <begin position="14"/>
        <end position="62"/>
    </location>
</feature>
<dbReference type="Pfam" id="PF17862">
    <property type="entry name" value="AAA_lid_3"/>
    <property type="match status" value="1"/>
</dbReference>
<feature type="domain" description="AAA ATPase AAA+ lid" evidence="6">
    <location>
        <begin position="76"/>
        <end position="112"/>
    </location>
</feature>
<dbReference type="SUPFAM" id="SSF52540">
    <property type="entry name" value="P-loop containing nucleoside triphosphate hydrolases"/>
    <property type="match status" value="1"/>
</dbReference>
<dbReference type="InterPro" id="IPR041569">
    <property type="entry name" value="AAA_lid_3"/>
</dbReference>
<dbReference type="InterPro" id="IPR015415">
    <property type="entry name" value="Spast_Vps4_C"/>
</dbReference>
<evidence type="ECO:0000259" key="4">
    <source>
        <dbReference type="Pfam" id="PF00004"/>
    </source>
</evidence>
<keyword evidence="2" id="KW-0547">Nucleotide-binding</keyword>
<comment type="similarity">
    <text evidence="1">Belongs to the AAA ATPase family.</text>
</comment>
<dbReference type="InterPro" id="IPR050304">
    <property type="entry name" value="MT-severing_AAA_ATPase"/>
</dbReference>
<dbReference type="FunFam" id="1.10.8.60:FF:000022">
    <property type="entry name" value="Fidgetin like 1"/>
    <property type="match status" value="1"/>
</dbReference>
<evidence type="ECO:0000256" key="2">
    <source>
        <dbReference type="ARBA" id="ARBA00022741"/>
    </source>
</evidence>
<dbReference type="RefSeq" id="XP_052126550.1">
    <property type="nucleotide sequence ID" value="XM_052270590.1"/>
</dbReference>
<dbReference type="Pfam" id="PF09336">
    <property type="entry name" value="Vps4_C"/>
    <property type="match status" value="1"/>
</dbReference>
<feature type="domain" description="Spastin/Vps4 C-terminal" evidence="5">
    <location>
        <begin position="122"/>
        <end position="155"/>
    </location>
</feature>
<dbReference type="KEGG" id="foc:127750055"/>
<keyword evidence="7" id="KW-1185">Reference proteome</keyword>
<evidence type="ECO:0000256" key="1">
    <source>
        <dbReference type="ARBA" id="ARBA00006914"/>
    </source>
</evidence>
<evidence type="ECO:0000259" key="5">
    <source>
        <dbReference type="Pfam" id="PF09336"/>
    </source>
</evidence>
<dbReference type="InterPro" id="IPR003959">
    <property type="entry name" value="ATPase_AAA_core"/>
</dbReference>
<evidence type="ECO:0000259" key="6">
    <source>
        <dbReference type="Pfam" id="PF17862"/>
    </source>
</evidence>
<dbReference type="Pfam" id="PF00004">
    <property type="entry name" value="AAA"/>
    <property type="match status" value="1"/>
</dbReference>
<keyword evidence="3" id="KW-0067">ATP-binding</keyword>
<evidence type="ECO:0000313" key="8">
    <source>
        <dbReference type="RefSeq" id="XP_052126550.1"/>
    </source>
</evidence>
<dbReference type="GO" id="GO:0005524">
    <property type="term" value="F:ATP binding"/>
    <property type="evidence" value="ECO:0007669"/>
    <property type="project" value="UniProtKB-KW"/>
</dbReference>
<evidence type="ECO:0000256" key="3">
    <source>
        <dbReference type="ARBA" id="ARBA00022840"/>
    </source>
</evidence>
<reference evidence="8" key="1">
    <citation type="submission" date="2025-08" db="UniProtKB">
        <authorList>
            <consortium name="RefSeq"/>
        </authorList>
    </citation>
    <scope>IDENTIFICATION</scope>
    <source>
        <tissue evidence="8">Whole organism</tissue>
    </source>
</reference>
<proteinExistence type="inferred from homology"/>
<dbReference type="Proteomes" id="UP000504606">
    <property type="component" value="Unplaced"/>
</dbReference>
<name>A0A9C6U5C9_FRAOC</name>